<protein>
    <submittedName>
        <fullName evidence="1">Uncharacterized protein</fullName>
    </submittedName>
</protein>
<dbReference type="Proteomes" id="UP000831701">
    <property type="component" value="Chromosome 19"/>
</dbReference>
<keyword evidence="2" id="KW-1185">Reference proteome</keyword>
<proteinExistence type="predicted"/>
<sequence length="114" mass="12889">MPQGASWFPREHCRSARSSPAPTEARAPPTPSEEPMQLGRTKLDLEERLRRLKEGACFYCRQTGHRVNALSLHSIGSQYYTAHCSSIRVFVLSLIMYKSNSENGKTVVREYSAD</sequence>
<accession>A0ACB8VM53</accession>
<organism evidence="1 2">
    <name type="scientific">Scortum barcoo</name>
    <name type="common">barcoo grunter</name>
    <dbReference type="NCBI Taxonomy" id="214431"/>
    <lineage>
        <taxon>Eukaryota</taxon>
        <taxon>Metazoa</taxon>
        <taxon>Chordata</taxon>
        <taxon>Craniata</taxon>
        <taxon>Vertebrata</taxon>
        <taxon>Euteleostomi</taxon>
        <taxon>Actinopterygii</taxon>
        <taxon>Neopterygii</taxon>
        <taxon>Teleostei</taxon>
        <taxon>Neoteleostei</taxon>
        <taxon>Acanthomorphata</taxon>
        <taxon>Eupercaria</taxon>
        <taxon>Centrarchiformes</taxon>
        <taxon>Terapontoidei</taxon>
        <taxon>Terapontidae</taxon>
        <taxon>Scortum</taxon>
    </lineage>
</organism>
<dbReference type="EMBL" id="CM041549">
    <property type="protein sequence ID" value="KAI3356673.1"/>
    <property type="molecule type" value="Genomic_DNA"/>
</dbReference>
<evidence type="ECO:0000313" key="1">
    <source>
        <dbReference type="EMBL" id="KAI3356673.1"/>
    </source>
</evidence>
<evidence type="ECO:0000313" key="2">
    <source>
        <dbReference type="Proteomes" id="UP000831701"/>
    </source>
</evidence>
<name>A0ACB8VM53_9TELE</name>
<comment type="caution">
    <text evidence="1">The sequence shown here is derived from an EMBL/GenBank/DDBJ whole genome shotgun (WGS) entry which is preliminary data.</text>
</comment>
<gene>
    <name evidence="1" type="ORF">L3Q82_003361</name>
</gene>
<reference evidence="1" key="1">
    <citation type="submission" date="2022-04" db="EMBL/GenBank/DDBJ databases">
        <title>Jade perch genome.</title>
        <authorList>
            <person name="Chao B."/>
        </authorList>
    </citation>
    <scope>NUCLEOTIDE SEQUENCE</scope>
    <source>
        <strain evidence="1">CB-2022</strain>
    </source>
</reference>